<gene>
    <name evidence="2" type="ORF">GUJ93_ZPchr0009g2212</name>
</gene>
<feature type="compositionally biased region" description="Polar residues" evidence="1">
    <location>
        <begin position="159"/>
        <end position="169"/>
    </location>
</feature>
<accession>A0A8J5UXL2</accession>
<evidence type="ECO:0000313" key="2">
    <source>
        <dbReference type="EMBL" id="KAG8048662.1"/>
    </source>
</evidence>
<feature type="compositionally biased region" description="Polar residues" evidence="1">
    <location>
        <begin position="91"/>
        <end position="107"/>
    </location>
</feature>
<comment type="caution">
    <text evidence="2">The sequence shown here is derived from an EMBL/GenBank/DDBJ whole genome shotgun (WGS) entry which is preliminary data.</text>
</comment>
<protein>
    <submittedName>
        <fullName evidence="2">Uncharacterized protein</fullName>
    </submittedName>
</protein>
<reference evidence="2" key="2">
    <citation type="submission" date="2021-02" db="EMBL/GenBank/DDBJ databases">
        <authorList>
            <person name="Kimball J.A."/>
            <person name="Haas M.W."/>
            <person name="Macchietto M."/>
            <person name="Kono T."/>
            <person name="Duquette J."/>
            <person name="Shao M."/>
        </authorList>
    </citation>
    <scope>NUCLEOTIDE SEQUENCE</scope>
    <source>
        <tissue evidence="2">Fresh leaf tissue</tissue>
    </source>
</reference>
<organism evidence="2 3">
    <name type="scientific">Zizania palustris</name>
    <name type="common">Northern wild rice</name>
    <dbReference type="NCBI Taxonomy" id="103762"/>
    <lineage>
        <taxon>Eukaryota</taxon>
        <taxon>Viridiplantae</taxon>
        <taxon>Streptophyta</taxon>
        <taxon>Embryophyta</taxon>
        <taxon>Tracheophyta</taxon>
        <taxon>Spermatophyta</taxon>
        <taxon>Magnoliopsida</taxon>
        <taxon>Liliopsida</taxon>
        <taxon>Poales</taxon>
        <taxon>Poaceae</taxon>
        <taxon>BOP clade</taxon>
        <taxon>Oryzoideae</taxon>
        <taxon>Oryzeae</taxon>
        <taxon>Zizaniinae</taxon>
        <taxon>Zizania</taxon>
    </lineage>
</organism>
<sequence length="175" mass="19104">MVDEVNQPIPYPVWSGGHQTVTLKDASHLKDANSYGVDVVALNVEMEYLGDVVVNEWKKLLLFLGGKVGTSRGNGGVLVSLDNLPREGHHSTTSPKQTTTIGECTSPSDIGKRINGKVCHQEVAGRERAGARWRERDDGKCVWLVKGDERSAGRRKQAQSRGARQTSRVASVMIP</sequence>
<evidence type="ECO:0000256" key="1">
    <source>
        <dbReference type="SAM" id="MobiDB-lite"/>
    </source>
</evidence>
<dbReference type="EMBL" id="JAAALK010000289">
    <property type="protein sequence ID" value="KAG8048662.1"/>
    <property type="molecule type" value="Genomic_DNA"/>
</dbReference>
<dbReference type="Proteomes" id="UP000729402">
    <property type="component" value="Unassembled WGS sequence"/>
</dbReference>
<dbReference type="AlphaFoldDB" id="A0A8J5UXL2"/>
<evidence type="ECO:0000313" key="3">
    <source>
        <dbReference type="Proteomes" id="UP000729402"/>
    </source>
</evidence>
<name>A0A8J5UXL2_ZIZPA</name>
<feature type="region of interest" description="Disordered" evidence="1">
    <location>
        <begin position="79"/>
        <end position="107"/>
    </location>
</feature>
<proteinExistence type="predicted"/>
<keyword evidence="3" id="KW-1185">Reference proteome</keyword>
<reference evidence="2" key="1">
    <citation type="journal article" date="2021" name="bioRxiv">
        <title>Whole Genome Assembly and Annotation of Northern Wild Rice, Zizania palustris L., Supports a Whole Genome Duplication in the Zizania Genus.</title>
        <authorList>
            <person name="Haas M."/>
            <person name="Kono T."/>
            <person name="Macchietto M."/>
            <person name="Millas R."/>
            <person name="McGilp L."/>
            <person name="Shao M."/>
            <person name="Duquette J."/>
            <person name="Hirsch C.N."/>
            <person name="Kimball J."/>
        </authorList>
    </citation>
    <scope>NUCLEOTIDE SEQUENCE</scope>
    <source>
        <tissue evidence="2">Fresh leaf tissue</tissue>
    </source>
</reference>
<feature type="region of interest" description="Disordered" evidence="1">
    <location>
        <begin position="152"/>
        <end position="175"/>
    </location>
</feature>